<sequence length="155" mass="17459">MVALISLTSRTYAVLAIHTNRALNGSRSNTTMVNIAPTHAGVNVLLGGAMMSCMLIMVVCVCYLCHWRFQKTEAQYEQQHSWVQMGESDATVHIFTLDQQCYENSNSVQLEEETTERPPPDYDDVIAMDKRIREGHDPDLPSYETALKLSSRGYV</sequence>
<gene>
    <name evidence="2" type="ORF">NTJ_02846</name>
</gene>
<reference evidence="2 3" key="1">
    <citation type="submission" date="2023-09" db="EMBL/GenBank/DDBJ databases">
        <title>Nesidiocoris tenuis whole genome shotgun sequence.</title>
        <authorList>
            <person name="Shibata T."/>
            <person name="Shimoda M."/>
            <person name="Kobayashi T."/>
            <person name="Uehara T."/>
        </authorList>
    </citation>
    <scope>NUCLEOTIDE SEQUENCE [LARGE SCALE GENOMIC DNA]</scope>
    <source>
        <strain evidence="2 3">Japan</strain>
    </source>
</reference>
<dbReference type="Proteomes" id="UP001307889">
    <property type="component" value="Chromosome 2"/>
</dbReference>
<evidence type="ECO:0000313" key="3">
    <source>
        <dbReference type="Proteomes" id="UP001307889"/>
    </source>
</evidence>
<keyword evidence="1" id="KW-0472">Membrane</keyword>
<dbReference type="EMBL" id="AP028910">
    <property type="protein sequence ID" value="BES90038.1"/>
    <property type="molecule type" value="Genomic_DNA"/>
</dbReference>
<evidence type="ECO:0000313" key="2">
    <source>
        <dbReference type="EMBL" id="BES90038.1"/>
    </source>
</evidence>
<name>A0ABN7ADH2_9HEMI</name>
<evidence type="ECO:0000256" key="1">
    <source>
        <dbReference type="SAM" id="Phobius"/>
    </source>
</evidence>
<keyword evidence="1" id="KW-0812">Transmembrane</keyword>
<proteinExistence type="predicted"/>
<keyword evidence="1" id="KW-1133">Transmembrane helix</keyword>
<evidence type="ECO:0008006" key="4">
    <source>
        <dbReference type="Google" id="ProtNLM"/>
    </source>
</evidence>
<feature type="transmembrane region" description="Helical" evidence="1">
    <location>
        <begin position="40"/>
        <end position="65"/>
    </location>
</feature>
<protein>
    <recommendedName>
        <fullName evidence="4">Protein tweety homolog</fullName>
    </recommendedName>
</protein>
<organism evidence="2 3">
    <name type="scientific">Nesidiocoris tenuis</name>
    <dbReference type="NCBI Taxonomy" id="355587"/>
    <lineage>
        <taxon>Eukaryota</taxon>
        <taxon>Metazoa</taxon>
        <taxon>Ecdysozoa</taxon>
        <taxon>Arthropoda</taxon>
        <taxon>Hexapoda</taxon>
        <taxon>Insecta</taxon>
        <taxon>Pterygota</taxon>
        <taxon>Neoptera</taxon>
        <taxon>Paraneoptera</taxon>
        <taxon>Hemiptera</taxon>
        <taxon>Heteroptera</taxon>
        <taxon>Panheteroptera</taxon>
        <taxon>Cimicomorpha</taxon>
        <taxon>Miridae</taxon>
        <taxon>Dicyphina</taxon>
        <taxon>Nesidiocoris</taxon>
    </lineage>
</organism>
<keyword evidence="3" id="KW-1185">Reference proteome</keyword>
<accession>A0ABN7ADH2</accession>